<dbReference type="GO" id="GO:0005886">
    <property type="term" value="C:plasma membrane"/>
    <property type="evidence" value="ECO:0007669"/>
    <property type="project" value="TreeGrafter"/>
</dbReference>
<dbReference type="EMBL" id="LFBU01000002">
    <property type="protein sequence ID" value="KMQ73179.1"/>
    <property type="molecule type" value="Genomic_DNA"/>
</dbReference>
<evidence type="ECO:0000256" key="1">
    <source>
        <dbReference type="ARBA" id="ARBA00022448"/>
    </source>
</evidence>
<dbReference type="OrthoDB" id="5866165at2"/>
<evidence type="ECO:0000259" key="4">
    <source>
        <dbReference type="PROSITE" id="PS50893"/>
    </source>
</evidence>
<dbReference type="AlphaFoldDB" id="A0A0J7J5C0"/>
<dbReference type="SMART" id="SM00382">
    <property type="entry name" value="AAA"/>
    <property type="match status" value="1"/>
</dbReference>
<keyword evidence="6" id="KW-1185">Reference proteome</keyword>
<accession>A0A0J7J5C0</accession>
<dbReference type="PROSITE" id="PS50893">
    <property type="entry name" value="ABC_TRANSPORTER_2"/>
    <property type="match status" value="1"/>
</dbReference>
<gene>
    <name evidence="5" type="ORF">Msub_20376</name>
</gene>
<proteinExistence type="predicted"/>
<dbReference type="InterPro" id="IPR003439">
    <property type="entry name" value="ABC_transporter-like_ATP-bd"/>
</dbReference>
<keyword evidence="3 5" id="KW-0067">ATP-binding</keyword>
<name>A0A0J7J5C0_9GAMM</name>
<dbReference type="CDD" id="cd03219">
    <property type="entry name" value="ABC_Mj1267_LivG_branched"/>
    <property type="match status" value="1"/>
</dbReference>
<reference evidence="5 6" key="1">
    <citation type="submission" date="2015-06" db="EMBL/GenBank/DDBJ databases">
        <title>Marinobacter subterrani, a genetically tractable neutrophilic iron-oxidizing strain isolated from the Soudan Iron Mine.</title>
        <authorList>
            <person name="Bonis B.M."/>
            <person name="Gralnick J.A."/>
        </authorList>
    </citation>
    <scope>NUCLEOTIDE SEQUENCE [LARGE SCALE GENOMIC DNA]</scope>
    <source>
        <strain evidence="5 6">JG233</strain>
    </source>
</reference>
<feature type="domain" description="ABC transporter" evidence="4">
    <location>
        <begin position="16"/>
        <end position="246"/>
    </location>
</feature>
<keyword evidence="2" id="KW-0547">Nucleotide-binding</keyword>
<dbReference type="SUPFAM" id="SSF52540">
    <property type="entry name" value="P-loop containing nucleoside triphosphate hydrolases"/>
    <property type="match status" value="1"/>
</dbReference>
<dbReference type="InterPro" id="IPR051120">
    <property type="entry name" value="ABC_AA/LPS_Transport"/>
</dbReference>
<evidence type="ECO:0000256" key="3">
    <source>
        <dbReference type="ARBA" id="ARBA00022840"/>
    </source>
</evidence>
<dbReference type="PANTHER" id="PTHR45772">
    <property type="entry name" value="CONSERVED COMPONENT OF ABC TRANSPORTER FOR NATURAL AMINO ACIDS-RELATED"/>
    <property type="match status" value="1"/>
</dbReference>
<dbReference type="InterPro" id="IPR003593">
    <property type="entry name" value="AAA+_ATPase"/>
</dbReference>
<evidence type="ECO:0000313" key="5">
    <source>
        <dbReference type="EMBL" id="KMQ73179.1"/>
    </source>
</evidence>
<organism evidence="5 6">
    <name type="scientific">Marinobacter subterrani</name>
    <dbReference type="NCBI Taxonomy" id="1658765"/>
    <lineage>
        <taxon>Bacteria</taxon>
        <taxon>Pseudomonadati</taxon>
        <taxon>Pseudomonadota</taxon>
        <taxon>Gammaproteobacteria</taxon>
        <taxon>Pseudomonadales</taxon>
        <taxon>Marinobacteraceae</taxon>
        <taxon>Marinobacter</taxon>
    </lineage>
</organism>
<dbReference type="Gene3D" id="3.40.50.300">
    <property type="entry name" value="P-loop containing nucleotide triphosphate hydrolases"/>
    <property type="match status" value="1"/>
</dbReference>
<dbReference type="Proteomes" id="UP000036102">
    <property type="component" value="Unassembled WGS sequence"/>
</dbReference>
<evidence type="ECO:0000313" key="6">
    <source>
        <dbReference type="Proteomes" id="UP000036102"/>
    </source>
</evidence>
<comment type="caution">
    <text evidence="5">The sequence shown here is derived from an EMBL/GenBank/DDBJ whole genome shotgun (WGS) entry which is preliminary data.</text>
</comment>
<dbReference type="PATRIC" id="fig|1658765.3.peg.3648"/>
<sequence length="247" mass="26611">MSPASRSAEQPGYPPLRIESVAKHFGGITAVDGVSLFADAGEVVGVIGPNGSGKSTLFSLAAGGQKPDAGKILLQGIDVTGWPTWKIARAGISRTFQIPSLFINMTVRDNLLAAAVEGDWQGARDRMKDTLEMLEISHVVNNLASELSGGQQKLVEFGRVCMRDPKVILLDEVTAGVHPNIRQIILGAIQRLQKTGITFLIIEHDMEMVKEICDRLVVMDQGKVVAEGDFETIASDSNVQQAYLGRT</sequence>
<dbReference type="STRING" id="1658765.Msub_20376"/>
<dbReference type="PANTHER" id="PTHR45772:SF9">
    <property type="entry name" value="CONSERVED COMPONENT OF ABC TRANSPORTER FOR NATURAL AMINO ACIDS"/>
    <property type="match status" value="1"/>
</dbReference>
<dbReference type="RefSeq" id="WP_048497468.1">
    <property type="nucleotide sequence ID" value="NZ_JADQCF010000019.1"/>
</dbReference>
<dbReference type="Pfam" id="PF00005">
    <property type="entry name" value="ABC_tran"/>
    <property type="match status" value="1"/>
</dbReference>
<protein>
    <submittedName>
        <fullName evidence="5">Amino acid/amide ABC transporter ATP-binding protein 1, HAAT family</fullName>
    </submittedName>
</protein>
<dbReference type="GO" id="GO:0005524">
    <property type="term" value="F:ATP binding"/>
    <property type="evidence" value="ECO:0007669"/>
    <property type="project" value="UniProtKB-KW"/>
</dbReference>
<keyword evidence="1" id="KW-0813">Transport</keyword>
<evidence type="ECO:0000256" key="2">
    <source>
        <dbReference type="ARBA" id="ARBA00022741"/>
    </source>
</evidence>
<dbReference type="InterPro" id="IPR027417">
    <property type="entry name" value="P-loop_NTPase"/>
</dbReference>
<dbReference type="GO" id="GO:0016887">
    <property type="term" value="F:ATP hydrolysis activity"/>
    <property type="evidence" value="ECO:0007669"/>
    <property type="project" value="InterPro"/>
</dbReference>